<dbReference type="EMBL" id="JAOCQF010000001">
    <property type="protein sequence ID" value="MCT8329070.1"/>
    <property type="molecule type" value="Genomic_DNA"/>
</dbReference>
<protein>
    <submittedName>
        <fullName evidence="1">Uncharacterized protein</fullName>
    </submittedName>
</protein>
<gene>
    <name evidence="1" type="ORF">N5I32_06055</name>
</gene>
<keyword evidence="2" id="KW-1185">Reference proteome</keyword>
<dbReference type="Proteomes" id="UP001205601">
    <property type="component" value="Unassembled WGS sequence"/>
</dbReference>
<dbReference type="RefSeq" id="WP_261494493.1">
    <property type="nucleotide sequence ID" value="NZ_JAOCQF010000001.1"/>
</dbReference>
<sequence length="64" mass="7022">MKTLIRSLARLFSLSMSGAPEGAFFDGGDVDPCRGIDSRLEQALLASLHSDSARQYLDYVCRGR</sequence>
<evidence type="ECO:0000313" key="2">
    <source>
        <dbReference type="Proteomes" id="UP001205601"/>
    </source>
</evidence>
<accession>A0ABT2NK12</accession>
<proteinExistence type="predicted"/>
<evidence type="ECO:0000313" key="1">
    <source>
        <dbReference type="EMBL" id="MCT8329070.1"/>
    </source>
</evidence>
<organism evidence="1 2">
    <name type="scientific">Albidovulum sediminis</name>
    <dbReference type="NCBI Taxonomy" id="3066345"/>
    <lineage>
        <taxon>Bacteria</taxon>
        <taxon>Pseudomonadati</taxon>
        <taxon>Pseudomonadota</taxon>
        <taxon>Alphaproteobacteria</taxon>
        <taxon>Rhodobacterales</taxon>
        <taxon>Paracoccaceae</taxon>
        <taxon>Albidovulum</taxon>
    </lineage>
</organism>
<name>A0ABT2NK12_9RHOB</name>
<comment type="caution">
    <text evidence="1">The sequence shown here is derived from an EMBL/GenBank/DDBJ whole genome shotgun (WGS) entry which is preliminary data.</text>
</comment>
<reference evidence="2" key="1">
    <citation type="submission" date="2023-07" db="EMBL/GenBank/DDBJ databases">
        <title>Defluviimonas sediminis sp. nov., isolated from mangrove sediment.</title>
        <authorList>
            <person name="Liu L."/>
            <person name="Li J."/>
            <person name="Huang Y."/>
            <person name="Pan J."/>
            <person name="Li M."/>
        </authorList>
    </citation>
    <scope>NUCLEOTIDE SEQUENCE [LARGE SCALE GENOMIC DNA]</scope>
    <source>
        <strain evidence="2">FT324</strain>
    </source>
</reference>